<organism evidence="1 2">
    <name type="scientific">Gossypium raimondii</name>
    <name type="common">Peruvian cotton</name>
    <name type="synonym">Gossypium klotzschianum subsp. raimondii</name>
    <dbReference type="NCBI Taxonomy" id="29730"/>
    <lineage>
        <taxon>Eukaryota</taxon>
        <taxon>Viridiplantae</taxon>
        <taxon>Streptophyta</taxon>
        <taxon>Embryophyta</taxon>
        <taxon>Tracheophyta</taxon>
        <taxon>Spermatophyta</taxon>
        <taxon>Magnoliopsida</taxon>
        <taxon>eudicotyledons</taxon>
        <taxon>Gunneridae</taxon>
        <taxon>Pentapetalae</taxon>
        <taxon>rosids</taxon>
        <taxon>malvids</taxon>
        <taxon>Malvales</taxon>
        <taxon>Malvaceae</taxon>
        <taxon>Malvoideae</taxon>
        <taxon>Gossypium</taxon>
    </lineage>
</organism>
<name>A0A0D2RKM5_GOSRA</name>
<gene>
    <name evidence="1" type="ORF">B456_011G112300</name>
</gene>
<dbReference type="AlphaFoldDB" id="A0A0D2RKM5"/>
<dbReference type="Proteomes" id="UP000032304">
    <property type="component" value="Chromosome 11"/>
</dbReference>
<reference evidence="1 2" key="1">
    <citation type="journal article" date="2012" name="Nature">
        <title>Repeated polyploidization of Gossypium genomes and the evolution of spinnable cotton fibres.</title>
        <authorList>
            <person name="Paterson A.H."/>
            <person name="Wendel J.F."/>
            <person name="Gundlach H."/>
            <person name="Guo H."/>
            <person name="Jenkins J."/>
            <person name="Jin D."/>
            <person name="Llewellyn D."/>
            <person name="Showmaker K.C."/>
            <person name="Shu S."/>
            <person name="Udall J."/>
            <person name="Yoo M.J."/>
            <person name="Byers R."/>
            <person name="Chen W."/>
            <person name="Doron-Faigenboim A."/>
            <person name="Duke M.V."/>
            <person name="Gong L."/>
            <person name="Grimwood J."/>
            <person name="Grover C."/>
            <person name="Grupp K."/>
            <person name="Hu G."/>
            <person name="Lee T.H."/>
            <person name="Li J."/>
            <person name="Lin L."/>
            <person name="Liu T."/>
            <person name="Marler B.S."/>
            <person name="Page J.T."/>
            <person name="Roberts A.W."/>
            <person name="Romanel E."/>
            <person name="Sanders W.S."/>
            <person name="Szadkowski E."/>
            <person name="Tan X."/>
            <person name="Tang H."/>
            <person name="Xu C."/>
            <person name="Wang J."/>
            <person name="Wang Z."/>
            <person name="Zhang D."/>
            <person name="Zhang L."/>
            <person name="Ashrafi H."/>
            <person name="Bedon F."/>
            <person name="Bowers J.E."/>
            <person name="Brubaker C.L."/>
            <person name="Chee P.W."/>
            <person name="Das S."/>
            <person name="Gingle A.R."/>
            <person name="Haigler C.H."/>
            <person name="Harker D."/>
            <person name="Hoffmann L.V."/>
            <person name="Hovav R."/>
            <person name="Jones D.C."/>
            <person name="Lemke C."/>
            <person name="Mansoor S."/>
            <person name="ur Rahman M."/>
            <person name="Rainville L.N."/>
            <person name="Rambani A."/>
            <person name="Reddy U.K."/>
            <person name="Rong J.K."/>
            <person name="Saranga Y."/>
            <person name="Scheffler B.E."/>
            <person name="Scheffler J.A."/>
            <person name="Stelly D.M."/>
            <person name="Triplett B.A."/>
            <person name="Van Deynze A."/>
            <person name="Vaslin M.F."/>
            <person name="Waghmare V.N."/>
            <person name="Walford S.A."/>
            <person name="Wright R.J."/>
            <person name="Zaki E.A."/>
            <person name="Zhang T."/>
            <person name="Dennis E.S."/>
            <person name="Mayer K.F."/>
            <person name="Peterson D.G."/>
            <person name="Rokhsar D.S."/>
            <person name="Wang X."/>
            <person name="Schmutz J."/>
        </authorList>
    </citation>
    <scope>NUCLEOTIDE SEQUENCE [LARGE SCALE GENOMIC DNA]</scope>
</reference>
<keyword evidence="2" id="KW-1185">Reference proteome</keyword>
<evidence type="ECO:0000313" key="2">
    <source>
        <dbReference type="Proteomes" id="UP000032304"/>
    </source>
</evidence>
<accession>A0A0D2RKM5</accession>
<protein>
    <submittedName>
        <fullName evidence="1">Uncharacterized protein</fullName>
    </submittedName>
</protein>
<dbReference type="EMBL" id="CM001750">
    <property type="protein sequence ID" value="KJB71242.1"/>
    <property type="molecule type" value="Genomic_DNA"/>
</dbReference>
<evidence type="ECO:0000313" key="1">
    <source>
        <dbReference type="EMBL" id="KJB71242.1"/>
    </source>
</evidence>
<proteinExistence type="predicted"/>
<sequence length="103" mass="11881">MNSEKTMNNDIPSLTFQAHRVYSSIEGKPMNHNQLQFSGFKENMVYLYPCMKKIENPIMTSLFSYHYPPSNSVVCCQLLPLLEVTVELNSYFRGGPIVARTWI</sequence>
<dbReference type="Gramene" id="KJB71242">
    <property type="protein sequence ID" value="KJB71242"/>
    <property type="gene ID" value="B456_011G112300"/>
</dbReference>